<dbReference type="Pfam" id="PF13460">
    <property type="entry name" value="NAD_binding_10"/>
    <property type="match status" value="1"/>
</dbReference>
<protein>
    <submittedName>
        <fullName evidence="2">NADH-flavin reductase</fullName>
    </submittedName>
</protein>
<evidence type="ECO:0000259" key="1">
    <source>
        <dbReference type="Pfam" id="PF13460"/>
    </source>
</evidence>
<dbReference type="InterPro" id="IPR016040">
    <property type="entry name" value="NAD(P)-bd_dom"/>
</dbReference>
<evidence type="ECO:0000313" key="3">
    <source>
        <dbReference type="Proteomes" id="UP000674416"/>
    </source>
</evidence>
<dbReference type="PANTHER" id="PTHR43355">
    <property type="entry name" value="FLAVIN REDUCTASE (NADPH)"/>
    <property type="match status" value="1"/>
</dbReference>
<organism evidence="2 3">
    <name type="scientific">Bacillus capparidis</name>
    <dbReference type="NCBI Taxonomy" id="1840411"/>
    <lineage>
        <taxon>Bacteria</taxon>
        <taxon>Bacillati</taxon>
        <taxon>Bacillota</taxon>
        <taxon>Bacilli</taxon>
        <taxon>Bacillales</taxon>
        <taxon>Bacillaceae</taxon>
        <taxon>Bacillus</taxon>
    </lineage>
</organism>
<dbReference type="PANTHER" id="PTHR43355:SF2">
    <property type="entry name" value="FLAVIN REDUCTASE (NADPH)"/>
    <property type="match status" value="1"/>
</dbReference>
<keyword evidence="3" id="KW-1185">Reference proteome</keyword>
<dbReference type="Gene3D" id="3.40.50.720">
    <property type="entry name" value="NAD(P)-binding Rossmann-like Domain"/>
    <property type="match status" value="1"/>
</dbReference>
<dbReference type="SUPFAM" id="SSF51735">
    <property type="entry name" value="NAD(P)-binding Rossmann-fold domains"/>
    <property type="match status" value="1"/>
</dbReference>
<dbReference type="EMBL" id="JAFDST010000001">
    <property type="protein sequence ID" value="MBP1080183.1"/>
    <property type="molecule type" value="Genomic_DNA"/>
</dbReference>
<proteinExistence type="predicted"/>
<dbReference type="InterPro" id="IPR051606">
    <property type="entry name" value="Polyketide_Oxido-like"/>
</dbReference>
<dbReference type="Proteomes" id="UP000674416">
    <property type="component" value="Unassembled WGS sequence"/>
</dbReference>
<accession>A0ABS4CRS8</accession>
<dbReference type="InterPro" id="IPR036291">
    <property type="entry name" value="NAD(P)-bd_dom_sf"/>
</dbReference>
<sequence>MQITIFGASGSVGQYLIDEAIKRGHQVIAVSRDHNRIKNPNPNIRAMSVEYDDPYSLDLTLKGSEAAIMSYNQLKP</sequence>
<feature type="domain" description="NAD(P)-binding" evidence="1">
    <location>
        <begin position="7"/>
        <end position="70"/>
    </location>
</feature>
<gene>
    <name evidence="2" type="ORF">JOC74_000671</name>
</gene>
<comment type="caution">
    <text evidence="2">The sequence shown here is derived from an EMBL/GenBank/DDBJ whole genome shotgun (WGS) entry which is preliminary data.</text>
</comment>
<reference evidence="2 3" key="1">
    <citation type="submission" date="2021-01" db="EMBL/GenBank/DDBJ databases">
        <title>Genomic Encyclopedia of Type Strains, Phase IV (KMG-IV): sequencing the most valuable type-strain genomes for metagenomic binning, comparative biology and taxonomic classification.</title>
        <authorList>
            <person name="Goeker M."/>
        </authorList>
    </citation>
    <scope>NUCLEOTIDE SEQUENCE [LARGE SCALE GENOMIC DNA]</scope>
    <source>
        <strain evidence="2 3">DSM 103394</strain>
    </source>
</reference>
<name>A0ABS4CRS8_9BACI</name>
<evidence type="ECO:0000313" key="2">
    <source>
        <dbReference type="EMBL" id="MBP1080183.1"/>
    </source>
</evidence>